<feature type="transmembrane region" description="Helical" evidence="2">
    <location>
        <begin position="208"/>
        <end position="230"/>
    </location>
</feature>
<organism evidence="5 6">
    <name type="scientific">Sporothrix brasiliensis 5110</name>
    <dbReference type="NCBI Taxonomy" id="1398154"/>
    <lineage>
        <taxon>Eukaryota</taxon>
        <taxon>Fungi</taxon>
        <taxon>Dikarya</taxon>
        <taxon>Ascomycota</taxon>
        <taxon>Pezizomycotina</taxon>
        <taxon>Sordariomycetes</taxon>
        <taxon>Sordariomycetidae</taxon>
        <taxon>Ophiostomatales</taxon>
        <taxon>Ophiostomataceae</taxon>
        <taxon>Sporothrix</taxon>
    </lineage>
</organism>
<dbReference type="InterPro" id="IPR007567">
    <property type="entry name" value="Mid2_dom"/>
</dbReference>
<dbReference type="PRINTS" id="PR01217">
    <property type="entry name" value="PRICHEXTENSN"/>
</dbReference>
<reference evidence="5 6" key="1">
    <citation type="journal article" date="2014" name="BMC Genomics">
        <title>Comparative genomics of the major fungal agents of human and animal Sporotrichosis: Sporothrix schenckii and Sporothrix brasiliensis.</title>
        <authorList>
            <person name="Teixeira M.M."/>
            <person name="de Almeida L.G."/>
            <person name="Kubitschek-Barreira P."/>
            <person name="Alves F.L."/>
            <person name="Kioshima E.S."/>
            <person name="Abadio A.K."/>
            <person name="Fernandes L."/>
            <person name="Derengowski L.S."/>
            <person name="Ferreira K.S."/>
            <person name="Souza R.C."/>
            <person name="Ruiz J.C."/>
            <person name="de Andrade N.C."/>
            <person name="Paes H.C."/>
            <person name="Nicola A.M."/>
            <person name="Albuquerque P."/>
            <person name="Gerber A.L."/>
            <person name="Martins V.P."/>
            <person name="Peconick L.D."/>
            <person name="Neto A.V."/>
            <person name="Chaucanez C.B."/>
            <person name="Silva P.A."/>
            <person name="Cunha O.L."/>
            <person name="de Oliveira F.F."/>
            <person name="dos Santos T.C."/>
            <person name="Barros A.L."/>
            <person name="Soares M.A."/>
            <person name="de Oliveira L.M."/>
            <person name="Marini M.M."/>
            <person name="Villalobos-Duno H."/>
            <person name="Cunha M.M."/>
            <person name="de Hoog S."/>
            <person name="da Silveira J.F."/>
            <person name="Henrissat B."/>
            <person name="Nino-Vega G.A."/>
            <person name="Cisalpino P.S."/>
            <person name="Mora-Montes H.M."/>
            <person name="Almeida S.R."/>
            <person name="Stajich J.E."/>
            <person name="Lopes-Bezerra L.M."/>
            <person name="Vasconcelos A.T."/>
            <person name="Felipe M.S."/>
        </authorList>
    </citation>
    <scope>NUCLEOTIDE SEQUENCE [LARGE SCALE GENOMIC DNA]</scope>
    <source>
        <strain evidence="5 6">5110</strain>
    </source>
</reference>
<accession>A0A0C2FUJ5</accession>
<dbReference type="EMBL" id="AWTV01000004">
    <property type="protein sequence ID" value="KIH94653.1"/>
    <property type="molecule type" value="Genomic_DNA"/>
</dbReference>
<evidence type="ECO:0000313" key="5">
    <source>
        <dbReference type="EMBL" id="KIH94653.1"/>
    </source>
</evidence>
<keyword evidence="3" id="KW-0732">Signal</keyword>
<feature type="compositionally biased region" description="Polar residues" evidence="1">
    <location>
        <begin position="61"/>
        <end position="74"/>
    </location>
</feature>
<feature type="region of interest" description="Disordered" evidence="1">
    <location>
        <begin position="256"/>
        <end position="300"/>
    </location>
</feature>
<evidence type="ECO:0000313" key="6">
    <source>
        <dbReference type="Proteomes" id="UP000031575"/>
    </source>
</evidence>
<feature type="compositionally biased region" description="Low complexity" evidence="1">
    <location>
        <begin position="75"/>
        <end position="202"/>
    </location>
</feature>
<protein>
    <recommendedName>
        <fullName evidence="4">Mid2 domain-containing protein</fullName>
    </recommendedName>
</protein>
<feature type="chain" id="PRO_5002149129" description="Mid2 domain-containing protein" evidence="3">
    <location>
        <begin position="23"/>
        <end position="300"/>
    </location>
</feature>
<dbReference type="OrthoDB" id="5425782at2759"/>
<evidence type="ECO:0000256" key="2">
    <source>
        <dbReference type="SAM" id="Phobius"/>
    </source>
</evidence>
<dbReference type="Proteomes" id="UP000031575">
    <property type="component" value="Unassembled WGS sequence"/>
</dbReference>
<feature type="region of interest" description="Disordered" evidence="1">
    <location>
        <begin position="37"/>
        <end position="202"/>
    </location>
</feature>
<dbReference type="VEuPathDB" id="FungiDB:SPBR_06121"/>
<dbReference type="RefSeq" id="XP_040622663.1">
    <property type="nucleotide sequence ID" value="XM_040764383.1"/>
</dbReference>
<dbReference type="HOGENOM" id="CLU_053893_1_0_1"/>
<comment type="caution">
    <text evidence="5">The sequence shown here is derived from an EMBL/GenBank/DDBJ whole genome shotgun (WGS) entry which is preliminary data.</text>
</comment>
<dbReference type="GeneID" id="63679304"/>
<dbReference type="Pfam" id="PF04478">
    <property type="entry name" value="Mid2"/>
    <property type="match status" value="1"/>
</dbReference>
<sequence length="300" mass="30319">MYSKRLMQLLFVALSFMATAQALRLDADFFRVAEAAHAGRQPARRADNSAASSGGAKPTGDASTKPSAQPSAQVSSTPGTTSSTPSPSPTTSNPTPTTSTPSPTDKTSTPPTTSSTPTTSKDTPTPSPTNSPTDKTTSSPTDKTTTPPDSTTSTTQPVSTSTFVTTFTEADGSTTAVTSETTTVPTGSLSSSGSGSKASGMSTSTRNIIIGVVVGVGGAIILVVIGLVALRIHRRKQAAKDGGNGLNDYDPNYGNAPVGALEKPDNTTGAAAAGAPGRSPFQSTLESYHTPTQVNTASNF</sequence>
<keyword evidence="2" id="KW-0812">Transmembrane</keyword>
<feature type="domain" description="Mid2" evidence="4">
    <location>
        <begin position="173"/>
        <end position="228"/>
    </location>
</feature>
<dbReference type="AlphaFoldDB" id="A0A0C2FUJ5"/>
<keyword evidence="6" id="KW-1185">Reference proteome</keyword>
<gene>
    <name evidence="5" type="ORF">SPBR_06121</name>
</gene>
<proteinExistence type="predicted"/>
<evidence type="ECO:0000256" key="3">
    <source>
        <dbReference type="SAM" id="SignalP"/>
    </source>
</evidence>
<name>A0A0C2FUJ5_9PEZI</name>
<feature type="compositionally biased region" description="Polar residues" evidence="1">
    <location>
        <begin position="280"/>
        <end position="300"/>
    </location>
</feature>
<keyword evidence="2" id="KW-0472">Membrane</keyword>
<feature type="signal peptide" evidence="3">
    <location>
        <begin position="1"/>
        <end position="22"/>
    </location>
</feature>
<keyword evidence="2" id="KW-1133">Transmembrane helix</keyword>
<evidence type="ECO:0000256" key="1">
    <source>
        <dbReference type="SAM" id="MobiDB-lite"/>
    </source>
</evidence>
<evidence type="ECO:0000259" key="4">
    <source>
        <dbReference type="Pfam" id="PF04478"/>
    </source>
</evidence>